<keyword evidence="2" id="KW-0812">Transmembrane</keyword>
<protein>
    <submittedName>
        <fullName evidence="3">Uncharacterized protein</fullName>
    </submittedName>
</protein>
<feature type="coiled-coil region" evidence="1">
    <location>
        <begin position="191"/>
        <end position="218"/>
    </location>
</feature>
<gene>
    <name evidence="3" type="ORF">CQW23_01037</name>
</gene>
<evidence type="ECO:0000256" key="1">
    <source>
        <dbReference type="SAM" id="Coils"/>
    </source>
</evidence>
<sequence>MKPCSIRSSSTNLKTPIFTFKNSKVVKWAPMFQLSGFELPVSLSTVRCTHSTVHAPSPVIQSDSNTSVFHIHKEKVEGVEKKVEKVIYSCRFFAILAVWGSLIGSFLCFIKGCSCVIESFQGYFASQAKVIVYLVEAIDIYLLGTVMLVFGMGLYELFISNLDQGKSTSGETTPNRSNLFGMFTLKVDKRFDNIEALMKKHHKEMKEQHEEIMSAVKEKHDAPQKESSSEILIVAFQEFIDNIIIEISITDVAIQSVELSQKVNLSDPSLPTNNIEVQNEPQLAETVHFRDFTSSSSKNKYLLIEADDGIPCPTINTLLTSAGELSISLWDLYKIGGLPIRGTFRVAVMMEDKQTFSLAVPVLSSGARYFDRELSRKRIHQGDSVVWTSTMLNKSDPCHFVDDDKNDESEISYFISLYFNLLPFRYGGSLILEPYNRHRFSLQFGFYQGLLGILEDDIRSASLDEGLRF</sequence>
<dbReference type="AlphaFoldDB" id="A0A2G2XMF1"/>
<reference evidence="3 4" key="1">
    <citation type="journal article" date="2017" name="Genome Biol.">
        <title>New reference genome sequences of hot pepper reveal the massive evolution of plant disease-resistance genes by retroduplication.</title>
        <authorList>
            <person name="Kim S."/>
            <person name="Park J."/>
            <person name="Yeom S.I."/>
            <person name="Kim Y.M."/>
            <person name="Seo E."/>
            <person name="Kim K.T."/>
            <person name="Kim M.S."/>
            <person name="Lee J.M."/>
            <person name="Cheong K."/>
            <person name="Shin H.S."/>
            <person name="Kim S.B."/>
            <person name="Han K."/>
            <person name="Lee J."/>
            <person name="Park M."/>
            <person name="Lee H.A."/>
            <person name="Lee H.Y."/>
            <person name="Lee Y."/>
            <person name="Oh S."/>
            <person name="Lee J.H."/>
            <person name="Choi E."/>
            <person name="Choi E."/>
            <person name="Lee S.E."/>
            <person name="Jeon J."/>
            <person name="Kim H."/>
            <person name="Choi G."/>
            <person name="Song H."/>
            <person name="Lee J."/>
            <person name="Lee S.C."/>
            <person name="Kwon J.K."/>
            <person name="Lee H.Y."/>
            <person name="Koo N."/>
            <person name="Hong Y."/>
            <person name="Kim R.W."/>
            <person name="Kang W.H."/>
            <person name="Huh J.H."/>
            <person name="Kang B.C."/>
            <person name="Yang T.J."/>
            <person name="Lee Y.H."/>
            <person name="Bennetzen J.L."/>
            <person name="Choi D."/>
        </authorList>
    </citation>
    <scope>NUCLEOTIDE SEQUENCE [LARGE SCALE GENOMIC DNA]</scope>
    <source>
        <strain evidence="4">cv. PBC81</strain>
        <tissue evidence="3">Leaf</tissue>
    </source>
</reference>
<feature type="transmembrane region" description="Helical" evidence="2">
    <location>
        <begin position="92"/>
        <end position="110"/>
    </location>
</feature>
<accession>A0A2G2XMF1</accession>
<dbReference type="STRING" id="33114.A0A2G2XMF1"/>
<dbReference type="InterPro" id="IPR005134">
    <property type="entry name" value="UPF0114"/>
</dbReference>
<proteinExistence type="predicted"/>
<dbReference type="OrthoDB" id="2020089at2759"/>
<keyword evidence="1" id="KW-0175">Coiled coil</keyword>
<reference evidence="4" key="2">
    <citation type="journal article" date="2017" name="J. Anim. Genet.">
        <title>Multiple reference genome sequences of hot pepper reveal the massive evolution of plant disease resistance genes by retroduplication.</title>
        <authorList>
            <person name="Kim S."/>
            <person name="Park J."/>
            <person name="Yeom S.-I."/>
            <person name="Kim Y.-M."/>
            <person name="Seo E."/>
            <person name="Kim K.-T."/>
            <person name="Kim M.-S."/>
            <person name="Lee J.M."/>
            <person name="Cheong K."/>
            <person name="Shin H.-S."/>
            <person name="Kim S.-B."/>
            <person name="Han K."/>
            <person name="Lee J."/>
            <person name="Park M."/>
            <person name="Lee H.-A."/>
            <person name="Lee H.-Y."/>
            <person name="Lee Y."/>
            <person name="Oh S."/>
            <person name="Lee J.H."/>
            <person name="Choi E."/>
            <person name="Choi E."/>
            <person name="Lee S.E."/>
            <person name="Jeon J."/>
            <person name="Kim H."/>
            <person name="Choi G."/>
            <person name="Song H."/>
            <person name="Lee J."/>
            <person name="Lee S.-C."/>
            <person name="Kwon J.-K."/>
            <person name="Lee H.-Y."/>
            <person name="Koo N."/>
            <person name="Hong Y."/>
            <person name="Kim R.W."/>
            <person name="Kang W.-H."/>
            <person name="Huh J.H."/>
            <person name="Kang B.-C."/>
            <person name="Yang T.-J."/>
            <person name="Lee Y.-H."/>
            <person name="Bennetzen J.L."/>
            <person name="Choi D."/>
        </authorList>
    </citation>
    <scope>NUCLEOTIDE SEQUENCE [LARGE SCALE GENOMIC DNA]</scope>
    <source>
        <strain evidence="4">cv. PBC81</strain>
    </source>
</reference>
<dbReference type="PANTHER" id="PTHR31721:SF8">
    <property type="entry name" value="OVULE PROTEIN"/>
    <property type="match status" value="1"/>
</dbReference>
<keyword evidence="2" id="KW-0472">Membrane</keyword>
<dbReference type="PANTHER" id="PTHR31721">
    <property type="entry name" value="OS06G0710300 PROTEIN"/>
    <property type="match status" value="1"/>
</dbReference>
<keyword evidence="2" id="KW-1133">Transmembrane helix</keyword>
<evidence type="ECO:0000256" key="2">
    <source>
        <dbReference type="SAM" id="Phobius"/>
    </source>
</evidence>
<name>A0A2G2XMF1_CAPBA</name>
<evidence type="ECO:0000313" key="3">
    <source>
        <dbReference type="EMBL" id="PHT58674.1"/>
    </source>
</evidence>
<dbReference type="EMBL" id="MLFT02000001">
    <property type="protein sequence ID" value="PHT58674.1"/>
    <property type="molecule type" value="Genomic_DNA"/>
</dbReference>
<dbReference type="Proteomes" id="UP000224567">
    <property type="component" value="Unassembled WGS sequence"/>
</dbReference>
<organism evidence="3 4">
    <name type="scientific">Capsicum baccatum</name>
    <name type="common">Peruvian pepper</name>
    <dbReference type="NCBI Taxonomy" id="33114"/>
    <lineage>
        <taxon>Eukaryota</taxon>
        <taxon>Viridiplantae</taxon>
        <taxon>Streptophyta</taxon>
        <taxon>Embryophyta</taxon>
        <taxon>Tracheophyta</taxon>
        <taxon>Spermatophyta</taxon>
        <taxon>Magnoliopsida</taxon>
        <taxon>eudicotyledons</taxon>
        <taxon>Gunneridae</taxon>
        <taxon>Pentapetalae</taxon>
        <taxon>asterids</taxon>
        <taxon>lamiids</taxon>
        <taxon>Solanales</taxon>
        <taxon>Solanaceae</taxon>
        <taxon>Solanoideae</taxon>
        <taxon>Capsiceae</taxon>
        <taxon>Capsicum</taxon>
    </lineage>
</organism>
<dbReference type="Pfam" id="PF03350">
    <property type="entry name" value="UPF0114"/>
    <property type="match status" value="1"/>
</dbReference>
<comment type="caution">
    <text evidence="3">The sequence shown here is derived from an EMBL/GenBank/DDBJ whole genome shotgun (WGS) entry which is preliminary data.</text>
</comment>
<evidence type="ECO:0000313" key="4">
    <source>
        <dbReference type="Proteomes" id="UP000224567"/>
    </source>
</evidence>
<feature type="transmembrane region" description="Helical" evidence="2">
    <location>
        <begin position="130"/>
        <end position="155"/>
    </location>
</feature>
<keyword evidence="4" id="KW-1185">Reference proteome</keyword>